<name>A0A317KWL6_9BACI</name>
<sequence length="299" mass="33443">MKIAIAGGTGFVGQHLTKHLIDRGDEVFILTRHPNKHRNKQKITYIGWLNENLNPIAQLPPLDAIINLAGESLFGYWTKSKKDRIYQSRIKATYAIIDMIKEMKYKPAVLINASAVGYFGTSLTETFTESRKESGNDFLAEVTEAWEKTALEANTYGVRTVIARFGVILGTEGALPLMTMPFKWYVGGKIGSGEQWVSWIHITDVIGMILFSLDHPTIDQAFHMTAPSPIKNSKMAEVIAQTLHKPNWLPVPRVAIKTLLGEMSLLVESGQKVLPEKAIKSGYSFQYSHIEKALEDLLK</sequence>
<dbReference type="InterPro" id="IPR013549">
    <property type="entry name" value="DUF1731"/>
</dbReference>
<dbReference type="AlphaFoldDB" id="A0A317KWL6"/>
<dbReference type="OrthoDB" id="9801773at2"/>
<dbReference type="InterPro" id="IPR001509">
    <property type="entry name" value="Epimerase_deHydtase"/>
</dbReference>
<dbReference type="Pfam" id="PF08338">
    <property type="entry name" value="DUF1731"/>
    <property type="match status" value="1"/>
</dbReference>
<dbReference type="CDD" id="cd05242">
    <property type="entry name" value="SDR_a8"/>
    <property type="match status" value="1"/>
</dbReference>
<organism evidence="4 5">
    <name type="scientific">Gracilibacillus dipsosauri</name>
    <dbReference type="NCBI Taxonomy" id="178340"/>
    <lineage>
        <taxon>Bacteria</taxon>
        <taxon>Bacillati</taxon>
        <taxon>Bacillota</taxon>
        <taxon>Bacilli</taxon>
        <taxon>Bacillales</taxon>
        <taxon>Bacillaceae</taxon>
        <taxon>Gracilibacillus</taxon>
    </lineage>
</organism>
<protein>
    <submittedName>
        <fullName evidence="4">TIGR01777 family protein</fullName>
    </submittedName>
</protein>
<dbReference type="EMBL" id="QGTD01000020">
    <property type="protein sequence ID" value="PWU66848.1"/>
    <property type="molecule type" value="Genomic_DNA"/>
</dbReference>
<comment type="similarity">
    <text evidence="1">Belongs to the NAD(P)-dependent epimerase/dehydratase family. SDR39U1 subfamily.</text>
</comment>
<dbReference type="PANTHER" id="PTHR11092:SF0">
    <property type="entry name" value="EPIMERASE FAMILY PROTEIN SDR39U1"/>
    <property type="match status" value="1"/>
</dbReference>
<dbReference type="Pfam" id="PF01370">
    <property type="entry name" value="Epimerase"/>
    <property type="match status" value="1"/>
</dbReference>
<dbReference type="InterPro" id="IPR010099">
    <property type="entry name" value="SDR39U1"/>
</dbReference>
<evidence type="ECO:0000313" key="5">
    <source>
        <dbReference type="Proteomes" id="UP000245624"/>
    </source>
</evidence>
<evidence type="ECO:0000256" key="1">
    <source>
        <dbReference type="ARBA" id="ARBA00009353"/>
    </source>
</evidence>
<keyword evidence="5" id="KW-1185">Reference proteome</keyword>
<proteinExistence type="inferred from homology"/>
<gene>
    <name evidence="4" type="ORF">DLJ74_18455</name>
</gene>
<dbReference type="Proteomes" id="UP000245624">
    <property type="component" value="Unassembled WGS sequence"/>
</dbReference>
<accession>A0A317KWL6</accession>
<dbReference type="NCBIfam" id="TIGR01777">
    <property type="entry name" value="yfcH"/>
    <property type="match status" value="1"/>
</dbReference>
<evidence type="ECO:0000259" key="3">
    <source>
        <dbReference type="Pfam" id="PF08338"/>
    </source>
</evidence>
<dbReference type="Gene3D" id="3.40.50.720">
    <property type="entry name" value="NAD(P)-binding Rossmann-like Domain"/>
    <property type="match status" value="1"/>
</dbReference>
<comment type="caution">
    <text evidence="4">The sequence shown here is derived from an EMBL/GenBank/DDBJ whole genome shotgun (WGS) entry which is preliminary data.</text>
</comment>
<dbReference type="RefSeq" id="WP_109985570.1">
    <property type="nucleotide sequence ID" value="NZ_QGTD01000020.1"/>
</dbReference>
<dbReference type="InterPro" id="IPR036291">
    <property type="entry name" value="NAD(P)-bd_dom_sf"/>
</dbReference>
<feature type="domain" description="DUF1731" evidence="3">
    <location>
        <begin position="251"/>
        <end position="297"/>
    </location>
</feature>
<reference evidence="4 5" key="1">
    <citation type="submission" date="2018-05" db="EMBL/GenBank/DDBJ databases">
        <title>Genomic analysis of Gracilibacillus dipsosauri DD1 reveals novel features of a salt-tolerant amylase.</title>
        <authorList>
            <person name="Deutch C.E."/>
            <person name="Yang S."/>
        </authorList>
    </citation>
    <scope>NUCLEOTIDE SEQUENCE [LARGE SCALE GENOMIC DNA]</scope>
    <source>
        <strain evidence="4 5">DD1</strain>
    </source>
</reference>
<dbReference type="PANTHER" id="PTHR11092">
    <property type="entry name" value="SUGAR NUCLEOTIDE EPIMERASE RELATED"/>
    <property type="match status" value="1"/>
</dbReference>
<dbReference type="SUPFAM" id="SSF51735">
    <property type="entry name" value="NAD(P)-binding Rossmann-fold domains"/>
    <property type="match status" value="1"/>
</dbReference>
<evidence type="ECO:0000259" key="2">
    <source>
        <dbReference type="Pfam" id="PF01370"/>
    </source>
</evidence>
<feature type="domain" description="NAD-dependent epimerase/dehydratase" evidence="2">
    <location>
        <begin position="3"/>
        <end position="217"/>
    </location>
</feature>
<evidence type="ECO:0000313" key="4">
    <source>
        <dbReference type="EMBL" id="PWU66848.1"/>
    </source>
</evidence>